<reference evidence="3" key="1">
    <citation type="submission" date="2023-07" db="EMBL/GenBank/DDBJ databases">
        <title>A chromosome-level genome assembly of Lolium multiflorum.</title>
        <authorList>
            <person name="Chen Y."/>
            <person name="Copetti D."/>
            <person name="Kolliker R."/>
            <person name="Studer B."/>
        </authorList>
    </citation>
    <scope>NUCLEOTIDE SEQUENCE</scope>
    <source>
        <strain evidence="3">02402/16</strain>
        <tissue evidence="3">Leaf</tissue>
    </source>
</reference>
<evidence type="ECO:0000313" key="4">
    <source>
        <dbReference type="Proteomes" id="UP001231189"/>
    </source>
</evidence>
<dbReference type="Pfam" id="PF12937">
    <property type="entry name" value="F-box-like"/>
    <property type="match status" value="1"/>
</dbReference>
<dbReference type="InterPro" id="IPR036047">
    <property type="entry name" value="F-box-like_dom_sf"/>
</dbReference>
<dbReference type="SUPFAM" id="SSF81383">
    <property type="entry name" value="F-box domain"/>
    <property type="match status" value="1"/>
</dbReference>
<dbReference type="PANTHER" id="PTHR32133:SF383">
    <property type="entry name" value="OS10G0144800 PROTEIN"/>
    <property type="match status" value="1"/>
</dbReference>
<protein>
    <recommendedName>
        <fullName evidence="2">F-box domain-containing protein</fullName>
    </recommendedName>
</protein>
<dbReference type="Proteomes" id="UP001231189">
    <property type="component" value="Unassembled WGS sequence"/>
</dbReference>
<dbReference type="PROSITE" id="PS50181">
    <property type="entry name" value="FBOX"/>
    <property type="match status" value="1"/>
</dbReference>
<organism evidence="3 4">
    <name type="scientific">Lolium multiflorum</name>
    <name type="common">Italian ryegrass</name>
    <name type="synonym">Lolium perenne subsp. multiflorum</name>
    <dbReference type="NCBI Taxonomy" id="4521"/>
    <lineage>
        <taxon>Eukaryota</taxon>
        <taxon>Viridiplantae</taxon>
        <taxon>Streptophyta</taxon>
        <taxon>Embryophyta</taxon>
        <taxon>Tracheophyta</taxon>
        <taxon>Spermatophyta</taxon>
        <taxon>Magnoliopsida</taxon>
        <taxon>Liliopsida</taxon>
        <taxon>Poales</taxon>
        <taxon>Poaceae</taxon>
        <taxon>BOP clade</taxon>
        <taxon>Pooideae</taxon>
        <taxon>Poodae</taxon>
        <taxon>Poeae</taxon>
        <taxon>Poeae Chloroplast Group 2 (Poeae type)</taxon>
        <taxon>Loliodinae</taxon>
        <taxon>Loliinae</taxon>
        <taxon>Lolium</taxon>
    </lineage>
</organism>
<dbReference type="PANTHER" id="PTHR32133">
    <property type="entry name" value="OS07G0120400 PROTEIN"/>
    <property type="match status" value="1"/>
</dbReference>
<proteinExistence type="predicted"/>
<evidence type="ECO:0000313" key="3">
    <source>
        <dbReference type="EMBL" id="KAK1627707.1"/>
    </source>
</evidence>
<evidence type="ECO:0000256" key="1">
    <source>
        <dbReference type="SAM" id="MobiDB-lite"/>
    </source>
</evidence>
<dbReference type="EMBL" id="JAUUTY010000005">
    <property type="protein sequence ID" value="KAK1627707.1"/>
    <property type="molecule type" value="Genomic_DNA"/>
</dbReference>
<sequence>MSLPDELHLEILKYLPPHPKVLIRASAVCQEWRRILRDPRFLRPHRALHGEPSAAAVRFFHNAASGVQRRFLHITRPDDPSNLSLPKKYMRGWKLVGRCHGRVLLGSGGSRPRFLVWHPTTGDCQLIPDIDLFLPSKASSNRRKNAGLLCLCDDDHDEGRHMACHTSPFRVAVVFCVPGYKTVGIRCIENKKFPTARTQSKPRCNLEDGSNEGMIETHP</sequence>
<accession>A0AAD8VXW3</accession>
<feature type="domain" description="F-box" evidence="2">
    <location>
        <begin position="1"/>
        <end position="45"/>
    </location>
</feature>
<dbReference type="Gene3D" id="1.20.1280.50">
    <property type="match status" value="1"/>
</dbReference>
<keyword evidence="4" id="KW-1185">Reference proteome</keyword>
<comment type="caution">
    <text evidence="3">The sequence shown here is derived from an EMBL/GenBank/DDBJ whole genome shotgun (WGS) entry which is preliminary data.</text>
</comment>
<evidence type="ECO:0000259" key="2">
    <source>
        <dbReference type="PROSITE" id="PS50181"/>
    </source>
</evidence>
<feature type="region of interest" description="Disordered" evidence="1">
    <location>
        <begin position="199"/>
        <end position="219"/>
    </location>
</feature>
<name>A0AAD8VXW3_LOLMU</name>
<dbReference type="AlphaFoldDB" id="A0AAD8VXW3"/>
<dbReference type="SMART" id="SM00256">
    <property type="entry name" value="FBOX"/>
    <property type="match status" value="1"/>
</dbReference>
<gene>
    <name evidence="3" type="ORF">QYE76_002022</name>
</gene>
<dbReference type="InterPro" id="IPR001810">
    <property type="entry name" value="F-box_dom"/>
</dbReference>